<dbReference type="PRINTS" id="PR01021">
    <property type="entry name" value="OMPADOMAIN"/>
</dbReference>
<evidence type="ECO:0000256" key="2">
    <source>
        <dbReference type="ARBA" id="ARBA00022448"/>
    </source>
</evidence>
<sequence length="332" mass="36463">MKKITLALCAASAVFAASNYNYEITPFAGLSHYAHENLKDSAFYGIKVARNLDFPWLSQIELGIDQALSVKYKDRINKGYNQNSYDKTNIGRYYANLVKNFYITDDFAIYALAGGGFQHYTHNDQDSQRGGFGQVGLGLRYDLTNQIAVKLEGRDVIKHGNDKQLISLGFGIGLGQKASVQEVISAPVIGDEDMDGVPDNIDRCPGTPQGQVVDEFGCEKVIRLQLGVYFGFDSAAITPEYEAKIAEVSELLKQNPSYLVLLEGNTDDIGSSGYNLKLSKRRADAVAQVLVKHGIDASRISTTGLGKDNPIASNQTEDGRAKNRRVDAKFRK</sequence>
<dbReference type="SUPFAM" id="SSF56925">
    <property type="entry name" value="OMPA-like"/>
    <property type="match status" value="1"/>
</dbReference>
<evidence type="ECO:0000256" key="4">
    <source>
        <dbReference type="ARBA" id="ARBA00022692"/>
    </source>
</evidence>
<keyword evidence="3" id="KW-1134">Transmembrane beta strand</keyword>
<evidence type="ECO:0000313" key="15">
    <source>
        <dbReference type="Proteomes" id="UP000509414"/>
    </source>
</evidence>
<evidence type="ECO:0000256" key="12">
    <source>
        <dbReference type="SAM" id="SignalP"/>
    </source>
</evidence>
<dbReference type="InterPro" id="IPR011250">
    <property type="entry name" value="OMP/PagP_B-barrel"/>
</dbReference>
<keyword evidence="6" id="KW-0406">Ion transport</keyword>
<dbReference type="InterPro" id="IPR050330">
    <property type="entry name" value="Bact_OuterMem_StrucFunc"/>
</dbReference>
<evidence type="ECO:0000256" key="8">
    <source>
        <dbReference type="ARBA" id="ARBA00023136"/>
    </source>
</evidence>
<keyword evidence="5 12" id="KW-0732">Signal</keyword>
<feature type="signal peptide" evidence="12">
    <location>
        <begin position="1"/>
        <end position="16"/>
    </location>
</feature>
<evidence type="ECO:0000256" key="5">
    <source>
        <dbReference type="ARBA" id="ARBA00022729"/>
    </source>
</evidence>
<proteinExistence type="predicted"/>
<gene>
    <name evidence="14" type="primary">cadF</name>
    <name evidence="14" type="ORF">CINF_1617</name>
</gene>
<evidence type="ECO:0000256" key="3">
    <source>
        <dbReference type="ARBA" id="ARBA00022452"/>
    </source>
</evidence>
<evidence type="ECO:0000313" key="14">
    <source>
        <dbReference type="EMBL" id="QLI06091.1"/>
    </source>
</evidence>
<evidence type="ECO:0000256" key="7">
    <source>
        <dbReference type="ARBA" id="ARBA00023114"/>
    </source>
</evidence>
<dbReference type="RefSeq" id="WP_179975178.1">
    <property type="nucleotide sequence ID" value="NZ_CP049075.1"/>
</dbReference>
<evidence type="ECO:0000256" key="6">
    <source>
        <dbReference type="ARBA" id="ARBA00023065"/>
    </source>
</evidence>
<keyword evidence="7" id="KW-0626">Porin</keyword>
<dbReference type="AlphaFoldDB" id="A0A7H9CKB4"/>
<dbReference type="GO" id="GO:0015288">
    <property type="term" value="F:porin activity"/>
    <property type="evidence" value="ECO:0007669"/>
    <property type="project" value="UniProtKB-KW"/>
</dbReference>
<dbReference type="Gene3D" id="2.40.160.20">
    <property type="match status" value="1"/>
</dbReference>
<reference evidence="14 15" key="1">
    <citation type="submission" date="2020-02" db="EMBL/GenBank/DDBJ databases">
        <title>Complete genome sequence of the novel Campylobacter species Candidatus Campylobacter infans.</title>
        <authorList>
            <person name="Duim B."/>
            <person name="Zomer A."/>
            <person name="van der Graaf L."/>
            <person name="Wagenaar J."/>
        </authorList>
    </citation>
    <scope>NUCLEOTIDE SEQUENCE [LARGE SCALE GENOMIC DNA]</scope>
    <source>
        <strain evidence="14 15">19S00001</strain>
    </source>
</reference>
<dbReference type="PROSITE" id="PS51123">
    <property type="entry name" value="OMPA_2"/>
    <property type="match status" value="1"/>
</dbReference>
<dbReference type="InterPro" id="IPR006664">
    <property type="entry name" value="OMP_bac"/>
</dbReference>
<dbReference type="GO" id="GO:0005509">
    <property type="term" value="F:calcium ion binding"/>
    <property type="evidence" value="ECO:0007669"/>
    <property type="project" value="InterPro"/>
</dbReference>
<dbReference type="PANTHER" id="PTHR30329">
    <property type="entry name" value="STATOR ELEMENT OF FLAGELLAR MOTOR COMPLEX"/>
    <property type="match status" value="1"/>
</dbReference>
<dbReference type="GO" id="GO:0009279">
    <property type="term" value="C:cell outer membrane"/>
    <property type="evidence" value="ECO:0007669"/>
    <property type="project" value="UniProtKB-SubCell"/>
</dbReference>
<evidence type="ECO:0000256" key="10">
    <source>
        <dbReference type="PROSITE-ProRule" id="PRU00473"/>
    </source>
</evidence>
<feature type="domain" description="OmpA-like" evidence="13">
    <location>
        <begin position="217"/>
        <end position="332"/>
    </location>
</feature>
<dbReference type="GO" id="GO:0006811">
    <property type="term" value="P:monoatomic ion transport"/>
    <property type="evidence" value="ECO:0007669"/>
    <property type="project" value="UniProtKB-KW"/>
</dbReference>
<evidence type="ECO:0000256" key="11">
    <source>
        <dbReference type="SAM" id="MobiDB-lite"/>
    </source>
</evidence>
<dbReference type="CDD" id="cd07185">
    <property type="entry name" value="OmpA_C-like"/>
    <property type="match status" value="1"/>
</dbReference>
<keyword evidence="8 10" id="KW-0472">Membrane</keyword>
<evidence type="ECO:0000259" key="13">
    <source>
        <dbReference type="PROSITE" id="PS51123"/>
    </source>
</evidence>
<dbReference type="Proteomes" id="UP000509414">
    <property type="component" value="Chromosome"/>
</dbReference>
<keyword evidence="4" id="KW-0812">Transmembrane</keyword>
<dbReference type="InterPro" id="IPR028974">
    <property type="entry name" value="TSP_type-3_rpt"/>
</dbReference>
<dbReference type="KEGG" id="cinf:CINF_1617"/>
<comment type="subcellular location">
    <subcellularLocation>
        <location evidence="1">Cell outer membrane</location>
        <topology evidence="1">Multi-pass membrane protein</topology>
    </subcellularLocation>
</comment>
<dbReference type="Gene3D" id="3.30.1330.60">
    <property type="entry name" value="OmpA-like domain"/>
    <property type="match status" value="1"/>
</dbReference>
<dbReference type="InterPro" id="IPR036737">
    <property type="entry name" value="OmpA-like_sf"/>
</dbReference>
<feature type="compositionally biased region" description="Basic and acidic residues" evidence="11">
    <location>
        <begin position="317"/>
        <end position="332"/>
    </location>
</feature>
<dbReference type="EMBL" id="CP049075">
    <property type="protein sequence ID" value="QLI06091.1"/>
    <property type="molecule type" value="Genomic_DNA"/>
</dbReference>
<dbReference type="Pfam" id="PF00691">
    <property type="entry name" value="OmpA"/>
    <property type="match status" value="1"/>
</dbReference>
<evidence type="ECO:0000256" key="9">
    <source>
        <dbReference type="ARBA" id="ARBA00023237"/>
    </source>
</evidence>
<evidence type="ECO:0000256" key="1">
    <source>
        <dbReference type="ARBA" id="ARBA00004571"/>
    </source>
</evidence>
<dbReference type="InterPro" id="IPR006665">
    <property type="entry name" value="OmpA-like"/>
</dbReference>
<keyword evidence="15" id="KW-1185">Reference proteome</keyword>
<feature type="region of interest" description="Disordered" evidence="11">
    <location>
        <begin position="303"/>
        <end position="332"/>
    </location>
</feature>
<dbReference type="Pfam" id="PF13505">
    <property type="entry name" value="OMP_b-brl"/>
    <property type="match status" value="1"/>
</dbReference>
<dbReference type="SUPFAM" id="SSF103647">
    <property type="entry name" value="TSP type-3 repeat"/>
    <property type="match status" value="1"/>
</dbReference>
<accession>A0A7H9CKB4</accession>
<dbReference type="SUPFAM" id="SSF103088">
    <property type="entry name" value="OmpA-like"/>
    <property type="match status" value="1"/>
</dbReference>
<protein>
    <submittedName>
        <fullName evidence="14">Outer membrane fibronectin-binding protein</fullName>
    </submittedName>
</protein>
<keyword evidence="9" id="KW-0998">Cell outer membrane</keyword>
<organism evidence="14 15">
    <name type="scientific">Candidatus Campylobacter infans</name>
    <dbReference type="NCBI Taxonomy" id="2561898"/>
    <lineage>
        <taxon>Bacteria</taxon>
        <taxon>Pseudomonadati</taxon>
        <taxon>Campylobacterota</taxon>
        <taxon>Epsilonproteobacteria</taxon>
        <taxon>Campylobacterales</taxon>
        <taxon>Campylobacteraceae</taxon>
        <taxon>Campylobacter</taxon>
    </lineage>
</organism>
<dbReference type="PANTHER" id="PTHR30329:SF21">
    <property type="entry name" value="LIPOPROTEIN YIAD-RELATED"/>
    <property type="match status" value="1"/>
</dbReference>
<dbReference type="GO" id="GO:0046930">
    <property type="term" value="C:pore complex"/>
    <property type="evidence" value="ECO:0007669"/>
    <property type="project" value="UniProtKB-KW"/>
</dbReference>
<keyword evidence="2" id="KW-0813">Transport</keyword>
<feature type="chain" id="PRO_5028977593" evidence="12">
    <location>
        <begin position="17"/>
        <end position="332"/>
    </location>
</feature>
<name>A0A7H9CKB4_9BACT</name>
<dbReference type="InterPro" id="IPR027385">
    <property type="entry name" value="Beta-barrel_OMP"/>
</dbReference>